<evidence type="ECO:0000313" key="1">
    <source>
        <dbReference type="EMBL" id="OGG92686.1"/>
    </source>
</evidence>
<gene>
    <name evidence="1" type="ORF">A2609_00545</name>
</gene>
<sequence length="238" mass="26508">MIYLFYGSDVEKVRAKAFEWVVKARIKEPNLIYARLAREELTDATLEDAALSGGLFVKRLLVLIDDPFAHVKDFVNPSSDEGFTKSQHSEEDNNNILEEHLDALATSDNAILILAPKLLAAKAKKLVAKAKIEYKFDLPVQAGKPERGFNSNLVNALAARSHEKLWLEINRALSAGDAPEMLHGLLHWKARDLMEKGSRVWTIKESRALSLSLISLLQSSRRGGLDLSLSLECFALSI</sequence>
<name>A0A1F6G3T4_9BACT</name>
<dbReference type="EMBL" id="MFMU01000022">
    <property type="protein sequence ID" value="OGG92686.1"/>
    <property type="molecule type" value="Genomic_DNA"/>
</dbReference>
<evidence type="ECO:0008006" key="3">
    <source>
        <dbReference type="Google" id="ProtNLM"/>
    </source>
</evidence>
<dbReference type="Proteomes" id="UP000176867">
    <property type="component" value="Unassembled WGS sequence"/>
</dbReference>
<dbReference type="AlphaFoldDB" id="A0A1F6G3T4"/>
<reference evidence="1 2" key="1">
    <citation type="journal article" date="2016" name="Nat. Commun.">
        <title>Thousands of microbial genomes shed light on interconnected biogeochemical processes in an aquifer system.</title>
        <authorList>
            <person name="Anantharaman K."/>
            <person name="Brown C.T."/>
            <person name="Hug L.A."/>
            <person name="Sharon I."/>
            <person name="Castelle C.J."/>
            <person name="Probst A.J."/>
            <person name="Thomas B.C."/>
            <person name="Singh A."/>
            <person name="Wilkins M.J."/>
            <person name="Karaoz U."/>
            <person name="Brodie E.L."/>
            <person name="Williams K.H."/>
            <person name="Hubbard S.S."/>
            <person name="Banfield J.F."/>
        </authorList>
    </citation>
    <scope>NUCLEOTIDE SEQUENCE [LARGE SCALE GENOMIC DNA]</scope>
</reference>
<proteinExistence type="predicted"/>
<organism evidence="1 2">
    <name type="scientific">Candidatus Kaiserbacteria bacterium RIFOXYD1_FULL_47_14</name>
    <dbReference type="NCBI Taxonomy" id="1798533"/>
    <lineage>
        <taxon>Bacteria</taxon>
        <taxon>Candidatus Kaiseribacteriota</taxon>
    </lineage>
</organism>
<accession>A0A1F6G3T4</accession>
<comment type="caution">
    <text evidence="1">The sequence shown here is derived from an EMBL/GenBank/DDBJ whole genome shotgun (WGS) entry which is preliminary data.</text>
</comment>
<protein>
    <recommendedName>
        <fullName evidence="3">DNA polymerase III delta N-terminal domain-containing protein</fullName>
    </recommendedName>
</protein>
<evidence type="ECO:0000313" key="2">
    <source>
        <dbReference type="Proteomes" id="UP000176867"/>
    </source>
</evidence>
<dbReference type="STRING" id="1798533.A2609_00545"/>